<protein>
    <recommendedName>
        <fullName evidence="3">Conjugal transfer protein TrbH</fullName>
    </recommendedName>
</protein>
<name>A0A067W9P0_9HYPH</name>
<dbReference type="eggNOG" id="ENOG5033AN4">
    <property type="taxonomic scope" value="Bacteria"/>
</dbReference>
<dbReference type="Proteomes" id="UP000027336">
    <property type="component" value="Unassembled WGS sequence"/>
</dbReference>
<dbReference type="AlphaFoldDB" id="A0A067W9P0"/>
<dbReference type="EMBL" id="AHPK01000012">
    <property type="protein sequence ID" value="KEC55606.1"/>
    <property type="molecule type" value="Genomic_DNA"/>
</dbReference>
<comment type="caution">
    <text evidence="1">The sequence shown here is derived from an EMBL/GenBank/DDBJ whole genome shotgun (WGS) entry which is preliminary data.</text>
</comment>
<dbReference type="OrthoDB" id="7923461at2"/>
<evidence type="ECO:0000313" key="1">
    <source>
        <dbReference type="EMBL" id="KEC55606.1"/>
    </source>
</evidence>
<keyword evidence="2" id="KW-1185">Reference proteome</keyword>
<dbReference type="PATRIC" id="fig|685782.3.peg.658"/>
<proteinExistence type="predicted"/>
<dbReference type="PROSITE" id="PS51257">
    <property type="entry name" value="PROKAR_LIPOPROTEIN"/>
    <property type="match status" value="1"/>
</dbReference>
<dbReference type="RefSeq" id="WP_035006317.1">
    <property type="nucleotide sequence ID" value="NZ_KL407337.1"/>
</dbReference>
<gene>
    <name evidence="1" type="ORF">O99_00643</name>
</gene>
<evidence type="ECO:0000313" key="2">
    <source>
        <dbReference type="Proteomes" id="UP000027336"/>
    </source>
</evidence>
<evidence type="ECO:0008006" key="3">
    <source>
        <dbReference type="Google" id="ProtNLM"/>
    </source>
</evidence>
<sequence length="154" mass="17145">MSKYFLLLSFVFVTGCSTIGIHSKQTPLVNYIDQNITEKDIQFIAHDLVGYLKDPLPPASTTFIIKLNNTQDPFTPLLISILQQNGYGVIYNDQLEKSKNTGITLSYKVMPMDDGIILVARYGLTEVTRYYVHSVTGDIVSSSAFLTRVNDGGQ</sequence>
<dbReference type="HOGENOM" id="CLU_142795_0_0_5"/>
<accession>A0A067W9P0</accession>
<reference evidence="1 2" key="1">
    <citation type="submission" date="2012-04" db="EMBL/GenBank/DDBJ databases">
        <title>The Genome Sequence of Bartonella rochalimae BMGH.</title>
        <authorList>
            <consortium name="The Broad Institute Genome Sequencing Platform"/>
            <consortium name="The Broad Institute Genome Sequencing Center for Infectious Disease"/>
            <person name="Feldgarden M."/>
            <person name="Kirby J."/>
            <person name="Kosoy M."/>
            <person name="Birtles R."/>
            <person name="Probert W.S."/>
            <person name="Chiaraviglio L."/>
            <person name="Walker B."/>
            <person name="Young S.K."/>
            <person name="Zeng Q."/>
            <person name="Gargeya S."/>
            <person name="Fitzgerald M."/>
            <person name="Haas B."/>
            <person name="Abouelleil A."/>
            <person name="Alvarado L."/>
            <person name="Arachchi H.M."/>
            <person name="Berlin A.M."/>
            <person name="Chapman S.B."/>
            <person name="Goldberg J."/>
            <person name="Griggs A."/>
            <person name="Gujja S."/>
            <person name="Hansen M."/>
            <person name="Howarth C."/>
            <person name="Imamovic A."/>
            <person name="Larimer J."/>
            <person name="McCowen C."/>
            <person name="Montmayeur A."/>
            <person name="Murphy C."/>
            <person name="Neiman D."/>
            <person name="Pearson M."/>
            <person name="Priest M."/>
            <person name="Roberts A."/>
            <person name="Saif S."/>
            <person name="Shea T."/>
            <person name="Sisk P."/>
            <person name="Sykes S."/>
            <person name="Wortman J."/>
            <person name="Nusbaum C."/>
            <person name="Birren B."/>
        </authorList>
    </citation>
    <scope>NUCLEOTIDE SEQUENCE [LARGE SCALE GENOMIC DNA]</scope>
    <source>
        <strain evidence="1 2">ATCC BAA-1498</strain>
    </source>
</reference>
<organism evidence="1 2">
    <name type="scientific">Bartonella rochalimae ATCC BAA-1498</name>
    <dbReference type="NCBI Taxonomy" id="685782"/>
    <lineage>
        <taxon>Bacteria</taxon>
        <taxon>Pseudomonadati</taxon>
        <taxon>Pseudomonadota</taxon>
        <taxon>Alphaproteobacteria</taxon>
        <taxon>Hyphomicrobiales</taxon>
        <taxon>Bartonellaceae</taxon>
        <taxon>Bartonella</taxon>
    </lineage>
</organism>